<comment type="caution">
    <text evidence="1">The sequence shown here is derived from an EMBL/GenBank/DDBJ whole genome shotgun (WGS) entry which is preliminary data.</text>
</comment>
<sequence length="226" mass="26530">MTKEIINDSTSDLILFSGHTIGFVNDIETLKTDIDNKQTEAILELQNINSDKIDNCLYRVTNGKLISLNTNQIFTQSSEIEGNYELAARLLHEFETNRIIKIKGYTIMIIQCGEINILKNFQSEKNRVEFRFLDDHSLNERFNKLINSTDIFLNPIHTPMGNQAKMQKRREYFSKDKRYYFSTSNTREDSKDLKLKSLQYALFDEKLITAIDEQITDYSIRRIYEI</sequence>
<gene>
    <name evidence="1" type="ORF">OM075_23310</name>
</gene>
<dbReference type="RefSeq" id="WP_301192964.1">
    <property type="nucleotide sequence ID" value="NZ_JAPDPJ010000108.1"/>
</dbReference>
<reference evidence="1" key="1">
    <citation type="submission" date="2022-10" db="EMBL/GenBank/DDBJ databases">
        <authorList>
            <person name="Yu W.X."/>
        </authorList>
    </citation>
    <scope>NUCLEOTIDE SEQUENCE</scope>
    <source>
        <strain evidence="1">AAT</strain>
    </source>
</reference>
<proteinExistence type="predicted"/>
<accession>A0AAE3M9E3</accession>
<protein>
    <submittedName>
        <fullName evidence="1">Uncharacterized protein</fullName>
    </submittedName>
</protein>
<evidence type="ECO:0000313" key="1">
    <source>
        <dbReference type="EMBL" id="MCW3789411.1"/>
    </source>
</evidence>
<dbReference type="AlphaFoldDB" id="A0AAE3M9E3"/>
<dbReference type="EMBL" id="JAPDPJ010000108">
    <property type="protein sequence ID" value="MCW3789411.1"/>
    <property type="molecule type" value="Genomic_DNA"/>
</dbReference>
<dbReference type="Proteomes" id="UP001209229">
    <property type="component" value="Unassembled WGS sequence"/>
</dbReference>
<evidence type="ECO:0000313" key="2">
    <source>
        <dbReference type="Proteomes" id="UP001209229"/>
    </source>
</evidence>
<organism evidence="1 2">
    <name type="scientific">Plebeiibacterium sediminum</name>
    <dbReference type="NCBI Taxonomy" id="2992112"/>
    <lineage>
        <taxon>Bacteria</taxon>
        <taxon>Pseudomonadati</taxon>
        <taxon>Bacteroidota</taxon>
        <taxon>Bacteroidia</taxon>
        <taxon>Marinilabiliales</taxon>
        <taxon>Marinilabiliaceae</taxon>
        <taxon>Plebeiibacterium</taxon>
    </lineage>
</organism>
<keyword evidence="2" id="KW-1185">Reference proteome</keyword>
<name>A0AAE3M9E3_9BACT</name>